<accession>A0A1H5U8F5</accession>
<protein>
    <submittedName>
        <fullName evidence="1">Uncharacterized protein</fullName>
    </submittedName>
</protein>
<evidence type="ECO:0000313" key="2">
    <source>
        <dbReference type="Proteomes" id="UP000236731"/>
    </source>
</evidence>
<dbReference type="EMBL" id="FNUT01000002">
    <property type="protein sequence ID" value="SEF71300.1"/>
    <property type="molecule type" value="Genomic_DNA"/>
</dbReference>
<keyword evidence="2" id="KW-1185">Reference proteome</keyword>
<organism evidence="1 2">
    <name type="scientific">Sphingobacterium lactis</name>
    <dbReference type="NCBI Taxonomy" id="797291"/>
    <lineage>
        <taxon>Bacteria</taxon>
        <taxon>Pseudomonadati</taxon>
        <taxon>Bacteroidota</taxon>
        <taxon>Sphingobacteriia</taxon>
        <taxon>Sphingobacteriales</taxon>
        <taxon>Sphingobacteriaceae</taxon>
        <taxon>Sphingobacterium</taxon>
    </lineage>
</organism>
<dbReference type="AlphaFoldDB" id="A0A1H5U8F5"/>
<dbReference type="Proteomes" id="UP000236731">
    <property type="component" value="Unassembled WGS sequence"/>
</dbReference>
<proteinExistence type="predicted"/>
<sequence length="34" mass="3981">MFSYSNKMLGYAPYLYLSNNIKFSKRIKSNEKSG</sequence>
<reference evidence="2" key="1">
    <citation type="submission" date="2016-10" db="EMBL/GenBank/DDBJ databases">
        <authorList>
            <person name="Varghese N."/>
            <person name="Submissions S."/>
        </authorList>
    </citation>
    <scope>NUCLEOTIDE SEQUENCE [LARGE SCALE GENOMIC DNA]</scope>
    <source>
        <strain evidence="2">DSM 22361</strain>
    </source>
</reference>
<name>A0A1H5U8F5_9SPHI</name>
<evidence type="ECO:0000313" key="1">
    <source>
        <dbReference type="EMBL" id="SEF71300.1"/>
    </source>
</evidence>
<gene>
    <name evidence="1" type="ORF">SAMN05421877_102209</name>
</gene>